<keyword evidence="2" id="KW-1133">Transmembrane helix</keyword>
<dbReference type="EMBL" id="JACDUR010000010">
    <property type="protein sequence ID" value="MBA2897125.1"/>
    <property type="molecule type" value="Genomic_DNA"/>
</dbReference>
<accession>A0A7W0CU12</accession>
<protein>
    <submittedName>
        <fullName evidence="3">Uncharacterized protein</fullName>
    </submittedName>
</protein>
<feature type="region of interest" description="Disordered" evidence="1">
    <location>
        <begin position="313"/>
        <end position="349"/>
    </location>
</feature>
<gene>
    <name evidence="3" type="ORF">HNR30_008521</name>
</gene>
<reference evidence="3 4" key="1">
    <citation type="submission" date="2020-07" db="EMBL/GenBank/DDBJ databases">
        <title>Genomic Encyclopedia of Type Strains, Phase IV (KMG-IV): sequencing the most valuable type-strain genomes for metagenomic binning, comparative biology and taxonomic classification.</title>
        <authorList>
            <person name="Goeker M."/>
        </authorList>
    </citation>
    <scope>NUCLEOTIDE SEQUENCE [LARGE SCALE GENOMIC DNA]</scope>
    <source>
        <strain evidence="3 4">DSM 45533</strain>
    </source>
</reference>
<organism evidence="3 4">
    <name type="scientific">Nonomuraea soli</name>
    <dbReference type="NCBI Taxonomy" id="1032476"/>
    <lineage>
        <taxon>Bacteria</taxon>
        <taxon>Bacillati</taxon>
        <taxon>Actinomycetota</taxon>
        <taxon>Actinomycetes</taxon>
        <taxon>Streptosporangiales</taxon>
        <taxon>Streptosporangiaceae</taxon>
        <taxon>Nonomuraea</taxon>
    </lineage>
</organism>
<keyword evidence="4" id="KW-1185">Reference proteome</keyword>
<dbReference type="RefSeq" id="WP_181615838.1">
    <property type="nucleotide sequence ID" value="NZ_BAABAM010000010.1"/>
</dbReference>
<proteinExistence type="predicted"/>
<keyword evidence="2" id="KW-0472">Membrane</keyword>
<comment type="caution">
    <text evidence="3">The sequence shown here is derived from an EMBL/GenBank/DDBJ whole genome shotgun (WGS) entry which is preliminary data.</text>
</comment>
<evidence type="ECO:0000256" key="2">
    <source>
        <dbReference type="SAM" id="Phobius"/>
    </source>
</evidence>
<evidence type="ECO:0000256" key="1">
    <source>
        <dbReference type="SAM" id="MobiDB-lite"/>
    </source>
</evidence>
<keyword evidence="2" id="KW-0812">Transmembrane</keyword>
<dbReference type="AlphaFoldDB" id="A0A7W0CU12"/>
<dbReference type="Proteomes" id="UP000530928">
    <property type="component" value="Unassembled WGS sequence"/>
</dbReference>
<evidence type="ECO:0000313" key="3">
    <source>
        <dbReference type="EMBL" id="MBA2897125.1"/>
    </source>
</evidence>
<sequence length="383" mass="41274">MLETHLREAMAERTAHLQAAHDLADRVVRLSRRRRRARLQVAAVAAALVALTGYLVIEPPAAPQAASPTSMASPIPGVEFGFLPAGLGAPVREGDVVRWGESVTVTVYENRSEALDYAGLRKLEQVSDPDPLPLLHSGHLAVVSQDRSQVFWQPHPTRLVKVTAPAGQAERIAAGMRFTNLGDSAADVIRLGYVPRGLTLSTKQPQKDTPWLAYPAWEGGQGRWLWLSSARGSQVESLDPVIAQLGGVYTGLERVEWRGKQAYLADFATSGYRGRALLWLEEPGVAFVLAAGGGAEKELDRIMAGVQRIDPHGEDVDGVAVPRGRPQGPVKRTLHDRRTSSTRTWTGGTTVTVHRGSGLPEHAGNGCTLERLGLAVVVETCGK</sequence>
<evidence type="ECO:0000313" key="4">
    <source>
        <dbReference type="Proteomes" id="UP000530928"/>
    </source>
</evidence>
<feature type="transmembrane region" description="Helical" evidence="2">
    <location>
        <begin position="39"/>
        <end position="57"/>
    </location>
</feature>
<name>A0A7W0CU12_9ACTN</name>